<sequence>MAIYHLKVKTISRKKQQNVVASAAYRSGESLYCERTKETKYYSRTVQPETHILATSEAPSWVFLRQDLWNEVERFEKRGNSRLAREVVVAIPNELSESEQRELVLTFAHDTFVQQGMIADIAIHRDDKNNPHAHILLTTREISQDGFVKKKNRDWDKKENLLAWREAWAKYANLSLEKENVQERIDHRSYEERGIELLPTKHVGYKEHQLEKRGIRTETGEYNRRVQAYNQRLISLQEKRQSLVKEQQKKETDSISKVEISVKGYVALHKKIELVTKQQERLQDNKSKQKLHSYTWLKEKIETSAYRQLEEKHLHVYIQEQPMELQGEYSVRMYEKMKELQTEDMVSLVEAVERDMVMEKVESHLKQSVTYERLQSHIVLLDRWEKSMQKQQNDGRISDTRFVSNMNILEAQREDTKQAIQWYELQAMSYLSRQGYSVYLRDWKEEKHPEIAIQLLEEMKQSPSLSMGMIVQRVKENEVLSDAEKIIRKEVTIDAIDKRRKQLHKWKVAEQKQKRSERVEHIIEQAKVLVKARKILVERCEQELKQYPKTQGIIQSLGMTENSPVMSKWLSWKQAMGRDVTEEESMSYVTKLSLQQKEEKMLQEAKKVLRKEVTYHNVSVAIDQLQEQLTDTPIKIILNEARTKKMEYELAIERVGMYQKISSKWRKTSSEQYKLGELKTWLTQKGIDVNHLAYSLQRMKWNVEKIEKEALRKERIAEVQLPRIQQAKKVLEEQAIRYVGETYPELKDLYTHRHLLSQKERQVLVQMKQWNEESGTVYDFVNRQGNLEDLQDKIIRKKLHVKQSISHVSAVVQKFAKVQQAEQVLAQAEEEKKELETKGNTFKRVVLRDQTLLKEYQAVQERIEKAKEVLQLKQELVKENGEVRQAELEELKLSYHQFQEKENRLDSLLEVSDILERTRQKMQQEAKEREYEHQQEIRRQKMKHRGLEL</sequence>
<comment type="similarity">
    <text evidence="1">Belongs to the MobA/MobL family.</text>
</comment>
<reference evidence="5 6" key="1">
    <citation type="submission" date="2013-05" db="EMBL/GenBank/DDBJ databases">
        <title>Complete genome sequence of Bacillus thuringiensis YBT-1518, a typical strain with high toxicity to nematode.</title>
        <authorList>
            <person name="Wang P."/>
            <person name="Zhang C."/>
            <person name="Guo M."/>
            <person name="Guo S."/>
            <person name="Zhu Y."/>
            <person name="Zheng J."/>
            <person name="Zhu L."/>
            <person name="Ruan L."/>
            <person name="Peng D."/>
            <person name="Sun M."/>
        </authorList>
    </citation>
    <scope>NUCLEOTIDE SEQUENCE [LARGE SCALE GENOMIC DNA]</scope>
    <source>
        <strain evidence="5 6">YBT-1518</strain>
    </source>
</reference>
<evidence type="ECO:0000256" key="2">
    <source>
        <dbReference type="ARBA" id="ARBA00022971"/>
    </source>
</evidence>
<evidence type="ECO:0000256" key="3">
    <source>
        <dbReference type="SAM" id="MobiDB-lite"/>
    </source>
</evidence>
<dbReference type="Proteomes" id="UP000018566">
    <property type="component" value="Chromosome"/>
</dbReference>
<proteinExistence type="inferred from homology"/>
<evidence type="ECO:0000259" key="4">
    <source>
        <dbReference type="Pfam" id="PF03389"/>
    </source>
</evidence>
<dbReference type="NCBIfam" id="NF041496">
    <property type="entry name" value="MobQ"/>
    <property type="match status" value="1"/>
</dbReference>
<evidence type="ECO:0000313" key="6">
    <source>
        <dbReference type="Proteomes" id="UP000018566"/>
    </source>
</evidence>
<dbReference type="EMBL" id="CP005935">
    <property type="protein sequence ID" value="AHA69951.1"/>
    <property type="molecule type" value="Genomic_DNA"/>
</dbReference>
<dbReference type="Gene3D" id="3.30.930.30">
    <property type="match status" value="1"/>
</dbReference>
<organism evidence="5 6">
    <name type="scientific">Bacillus thuringiensis YBT-1518</name>
    <dbReference type="NCBI Taxonomy" id="529122"/>
    <lineage>
        <taxon>Bacteria</taxon>
        <taxon>Bacillati</taxon>
        <taxon>Bacillota</taxon>
        <taxon>Bacilli</taxon>
        <taxon>Bacillales</taxon>
        <taxon>Bacillaceae</taxon>
        <taxon>Bacillus</taxon>
        <taxon>Bacillus cereus group</taxon>
    </lineage>
</organism>
<protein>
    <submittedName>
        <fullName evidence="5">Mob/TraA nicking</fullName>
    </submittedName>
</protein>
<accession>A0A9W3KA14</accession>
<dbReference type="InterPro" id="IPR005053">
    <property type="entry name" value="MobA_MobL"/>
</dbReference>
<evidence type="ECO:0000256" key="1">
    <source>
        <dbReference type="ARBA" id="ARBA00010873"/>
    </source>
</evidence>
<feature type="domain" description="MobA/MobL protein" evidence="4">
    <location>
        <begin position="18"/>
        <end position="213"/>
    </location>
</feature>
<dbReference type="KEGG" id="bthu:YBT1518_03660"/>
<dbReference type="RefSeq" id="WP_023521077.1">
    <property type="nucleotide sequence ID" value="NC_022873.1"/>
</dbReference>
<feature type="region of interest" description="Disordered" evidence="3">
    <location>
        <begin position="922"/>
        <end position="949"/>
    </location>
</feature>
<name>A0A9W3KA14_BACTU</name>
<keyword evidence="2" id="KW-0184">Conjugation</keyword>
<gene>
    <name evidence="5" type="ORF">YBT1518_03660</name>
</gene>
<dbReference type="AlphaFoldDB" id="A0A9W3KA14"/>
<dbReference type="Pfam" id="PF03389">
    <property type="entry name" value="MobA_MobL"/>
    <property type="match status" value="1"/>
</dbReference>
<evidence type="ECO:0000313" key="5">
    <source>
        <dbReference type="EMBL" id="AHA69951.1"/>
    </source>
</evidence>